<comment type="caution">
    <text evidence="1">The sequence shown here is derived from an EMBL/GenBank/DDBJ whole genome shotgun (WGS) entry which is preliminary data.</text>
</comment>
<protein>
    <recommendedName>
        <fullName evidence="3">SpoIIAA-like</fullName>
    </recommendedName>
</protein>
<sequence>MILFQNRLISLDYDPSTDVLSVDWPSVSAYDLLEVEQSLNTLVEYIRNYDVKRLLIDSTKAAISPELDMVKYQAIVTEFAYRLIKTRLRKSARIMHADLVRETISREIGEQVSKKANLTVENRNFANRAEALAWLTA</sequence>
<dbReference type="RefSeq" id="WP_345167386.1">
    <property type="nucleotide sequence ID" value="NZ_BAABGX010000002.1"/>
</dbReference>
<keyword evidence="2" id="KW-1185">Reference proteome</keyword>
<reference evidence="2" key="1">
    <citation type="journal article" date="2019" name="Int. J. Syst. Evol. Microbiol.">
        <title>The Global Catalogue of Microorganisms (GCM) 10K type strain sequencing project: providing services to taxonomists for standard genome sequencing and annotation.</title>
        <authorList>
            <consortium name="The Broad Institute Genomics Platform"/>
            <consortium name="The Broad Institute Genome Sequencing Center for Infectious Disease"/>
            <person name="Wu L."/>
            <person name="Ma J."/>
        </authorList>
    </citation>
    <scope>NUCLEOTIDE SEQUENCE [LARGE SCALE GENOMIC DNA]</scope>
    <source>
        <strain evidence="2">JCM 17917</strain>
    </source>
</reference>
<evidence type="ECO:0000313" key="2">
    <source>
        <dbReference type="Proteomes" id="UP001501844"/>
    </source>
</evidence>
<evidence type="ECO:0008006" key="3">
    <source>
        <dbReference type="Google" id="ProtNLM"/>
    </source>
</evidence>
<dbReference type="Proteomes" id="UP001501844">
    <property type="component" value="Unassembled WGS sequence"/>
</dbReference>
<dbReference type="EMBL" id="BAABGX010000002">
    <property type="protein sequence ID" value="GAA4310342.1"/>
    <property type="molecule type" value="Genomic_DNA"/>
</dbReference>
<evidence type="ECO:0000313" key="1">
    <source>
        <dbReference type="EMBL" id="GAA4310342.1"/>
    </source>
</evidence>
<organism evidence="1 2">
    <name type="scientific">Nibribacter koreensis</name>
    <dbReference type="NCBI Taxonomy" id="1084519"/>
    <lineage>
        <taxon>Bacteria</taxon>
        <taxon>Pseudomonadati</taxon>
        <taxon>Bacteroidota</taxon>
        <taxon>Cytophagia</taxon>
        <taxon>Cytophagales</taxon>
        <taxon>Hymenobacteraceae</taxon>
        <taxon>Nibribacter</taxon>
    </lineage>
</organism>
<name>A0ABP8FSV1_9BACT</name>
<proteinExistence type="predicted"/>
<gene>
    <name evidence="1" type="ORF">GCM10023183_28170</name>
</gene>
<accession>A0ABP8FSV1</accession>